<feature type="region of interest" description="Disordered" evidence="2">
    <location>
        <begin position="347"/>
        <end position="508"/>
    </location>
</feature>
<feature type="compositionally biased region" description="Basic and acidic residues" evidence="2">
    <location>
        <begin position="165"/>
        <end position="188"/>
    </location>
</feature>
<dbReference type="InterPro" id="IPR000571">
    <property type="entry name" value="Znf_CCCH"/>
</dbReference>
<feature type="zinc finger region" description="C3H1-type" evidence="1">
    <location>
        <begin position="226"/>
        <end position="254"/>
    </location>
</feature>
<feature type="compositionally biased region" description="Low complexity" evidence="2">
    <location>
        <begin position="726"/>
        <end position="760"/>
    </location>
</feature>
<feature type="compositionally biased region" description="Basic and acidic residues" evidence="2">
    <location>
        <begin position="941"/>
        <end position="954"/>
    </location>
</feature>
<feature type="region of interest" description="Disordered" evidence="2">
    <location>
        <begin position="526"/>
        <end position="564"/>
    </location>
</feature>
<sequence>MDRWNYGWICKHSAPAGANGCLLRNAETFPKNSIYEDLPFLASSLSWHISNAHRIAPTSSSTIARRPRPSVGYTTVKVPFIDDPLTPSHTTTIRMQPHSPMHPNDSSSGGSGTLRSSKDMSIHRSILRDGGPRDGQPRRLNGQPSSAALTSIPFTAPKTHSPPSWRREDDKHRGPRGRERERDRERDGGNGNGGGGSPSHNGTNREGGSQLESAHKMLTEDELAVFRTRICRLFAERRRCDRGPDRCPDSHCLAWQRRNPLQVTYWPELCPNISFSKERDGKMALNNRCIHKRKCKYAHTKEEQLYHPLTYKMKACATYPNCHRYFCPFAHSELEFRHAEAAAFARTPYRPPESPSPSPTPSLGGPRPPPPQIQTLAPHKPKINTGPPPLVSQPHKLPHQQQQQQKGSSLWGTTLHSTTTNGATAAATPAIGFPPLKPSPSRAATMSETMAPVEDDNEDDNNNGHRQGQTGHYGHQNGKEGAGAGRSRGGGGVMGGVGGGEVESTQQRLGQESAVAGVGDGYASAAPIYPDYQPASDGQQQYTHPTEGRESPASPPPSQGYPRCAHEGEVYVNQAGEVDIYMPPDYVDDGQQGSSYVEDYEQGQEGDGVAVGVGMGLSGEEDNAPVAVNGTGEFVELLRQKVQEASSGASGGTLTMKVGPELVNNLYSMLASNPNSNTQQQPSRTHSSPLPPLLDDNTQYPAPSAWGAGGHGHSSSRGPSHHHQYQQHQQQGGRKAVTTTTSSSGSVVTGPPPGMTVQPTLTGTYRPMHVASATLSGTTNQSTDGGDTHPANGYESQSLFCFPFSPMLHPGTSPSNNDSITDPASPSVYAHQTPSTTNKGHAQQHQQQQQQQANGTMWSFGPHHPNALPHQDTHQLLWQHQHHQQDERDGSESGVDGESGAGAKWHLPPHLSPPSPSSSMSGVHGGADNSRSIGGAVTGGQRDHGHDHRASQQN</sequence>
<keyword evidence="1" id="KW-0863">Zinc-finger</keyword>
<dbReference type="EMBL" id="CDMY01000261">
    <property type="protein sequence ID" value="CEL98033.1"/>
    <property type="molecule type" value="Genomic_DNA"/>
</dbReference>
<evidence type="ECO:0000259" key="3">
    <source>
        <dbReference type="PROSITE" id="PS50103"/>
    </source>
</evidence>
<dbReference type="Proteomes" id="UP000041254">
    <property type="component" value="Unassembled WGS sequence"/>
</dbReference>
<feature type="compositionally biased region" description="Pro residues" evidence="2">
    <location>
        <begin position="349"/>
        <end position="372"/>
    </location>
</feature>
<accession>A0A0G4EMJ8</accession>
<feature type="compositionally biased region" description="Polar residues" evidence="2">
    <location>
        <begin position="812"/>
        <end position="840"/>
    </location>
</feature>
<feature type="compositionally biased region" description="Polar residues" evidence="2">
    <location>
        <begin position="142"/>
        <end position="153"/>
    </location>
</feature>
<protein>
    <recommendedName>
        <fullName evidence="3">C3H1-type domain-containing protein</fullName>
    </recommendedName>
</protein>
<keyword evidence="1" id="KW-0862">Zinc</keyword>
<feature type="compositionally biased region" description="Low complexity" evidence="2">
    <location>
        <begin position="892"/>
        <end position="909"/>
    </location>
</feature>
<feature type="compositionally biased region" description="Gly residues" evidence="2">
    <location>
        <begin position="480"/>
        <end position="501"/>
    </location>
</feature>
<organism evidence="4 5">
    <name type="scientific">Vitrella brassicaformis (strain CCMP3155)</name>
    <dbReference type="NCBI Taxonomy" id="1169540"/>
    <lineage>
        <taxon>Eukaryota</taxon>
        <taxon>Sar</taxon>
        <taxon>Alveolata</taxon>
        <taxon>Colpodellida</taxon>
        <taxon>Vitrellaceae</taxon>
        <taxon>Vitrella</taxon>
    </lineage>
</organism>
<keyword evidence="1" id="KW-0479">Metal-binding</keyword>
<dbReference type="GO" id="GO:0008270">
    <property type="term" value="F:zinc ion binding"/>
    <property type="evidence" value="ECO:0007669"/>
    <property type="project" value="UniProtKB-KW"/>
</dbReference>
<proteinExistence type="predicted"/>
<dbReference type="PROSITE" id="PS50103">
    <property type="entry name" value="ZF_C3H1"/>
    <property type="match status" value="1"/>
</dbReference>
<dbReference type="InParanoid" id="A0A0G4EMJ8"/>
<feature type="domain" description="C3H1-type" evidence="3">
    <location>
        <begin position="226"/>
        <end position="254"/>
    </location>
</feature>
<feature type="compositionally biased region" description="Polar residues" evidence="2">
    <location>
        <begin position="406"/>
        <end position="417"/>
    </location>
</feature>
<reference evidence="4 5" key="1">
    <citation type="submission" date="2014-11" db="EMBL/GenBank/DDBJ databases">
        <authorList>
            <person name="Zhu J."/>
            <person name="Qi W."/>
            <person name="Song R."/>
        </authorList>
    </citation>
    <scope>NUCLEOTIDE SEQUENCE [LARGE SCALE GENOMIC DNA]</scope>
</reference>
<dbReference type="VEuPathDB" id="CryptoDB:Vbra_7810"/>
<feature type="region of interest" description="Disordered" evidence="2">
    <location>
        <begin position="810"/>
        <end position="954"/>
    </location>
</feature>
<feature type="region of interest" description="Disordered" evidence="2">
    <location>
        <begin position="670"/>
        <end position="762"/>
    </location>
</feature>
<keyword evidence="5" id="KW-1185">Reference proteome</keyword>
<evidence type="ECO:0000256" key="1">
    <source>
        <dbReference type="PROSITE-ProRule" id="PRU00723"/>
    </source>
</evidence>
<feature type="region of interest" description="Disordered" evidence="2">
    <location>
        <begin position="81"/>
        <end position="210"/>
    </location>
</feature>
<evidence type="ECO:0000313" key="5">
    <source>
        <dbReference type="Proteomes" id="UP000041254"/>
    </source>
</evidence>
<evidence type="ECO:0000256" key="2">
    <source>
        <dbReference type="SAM" id="MobiDB-lite"/>
    </source>
</evidence>
<feature type="compositionally biased region" description="Polar residues" evidence="2">
    <location>
        <begin position="670"/>
        <end position="688"/>
    </location>
</feature>
<evidence type="ECO:0000313" key="4">
    <source>
        <dbReference type="EMBL" id="CEL98033.1"/>
    </source>
</evidence>
<name>A0A0G4EMJ8_VITBC</name>
<feature type="compositionally biased region" description="Low complexity" evidence="2">
    <location>
        <begin position="418"/>
        <end position="430"/>
    </location>
</feature>
<dbReference type="OrthoDB" id="20534at2759"/>
<feature type="compositionally biased region" description="Basic and acidic residues" evidence="2">
    <location>
        <begin position="116"/>
        <end position="137"/>
    </location>
</feature>
<dbReference type="AlphaFoldDB" id="A0A0G4EMJ8"/>
<feature type="compositionally biased region" description="Low complexity" evidence="2">
    <location>
        <begin position="841"/>
        <end position="853"/>
    </location>
</feature>
<gene>
    <name evidence="4" type="ORF">Vbra_7810</name>
</gene>